<organism evidence="2 3">
    <name type="scientific">Cryoendolithus antarcticus</name>
    <dbReference type="NCBI Taxonomy" id="1507870"/>
    <lineage>
        <taxon>Eukaryota</taxon>
        <taxon>Fungi</taxon>
        <taxon>Dikarya</taxon>
        <taxon>Ascomycota</taxon>
        <taxon>Pezizomycotina</taxon>
        <taxon>Dothideomycetes</taxon>
        <taxon>Dothideomycetidae</taxon>
        <taxon>Cladosporiales</taxon>
        <taxon>Cladosporiaceae</taxon>
        <taxon>Cryoendolithus</taxon>
    </lineage>
</organism>
<gene>
    <name evidence="2" type="ORF">B0A48_15959</name>
</gene>
<comment type="caution">
    <text evidence="2">The sequence shown here is derived from an EMBL/GenBank/DDBJ whole genome shotgun (WGS) entry which is preliminary data.</text>
</comment>
<name>A0A1V8SGG5_9PEZI</name>
<evidence type="ECO:0000313" key="3">
    <source>
        <dbReference type="Proteomes" id="UP000192596"/>
    </source>
</evidence>
<evidence type="ECO:0000256" key="1">
    <source>
        <dbReference type="SAM" id="MobiDB-lite"/>
    </source>
</evidence>
<accession>A0A1V8SGG5</accession>
<reference evidence="3" key="1">
    <citation type="submission" date="2017-03" db="EMBL/GenBank/DDBJ databases">
        <title>Genomes of endolithic fungi from Antarctica.</title>
        <authorList>
            <person name="Coleine C."/>
            <person name="Masonjones S."/>
            <person name="Stajich J.E."/>
        </authorList>
    </citation>
    <scope>NUCLEOTIDE SEQUENCE [LARGE SCALE GENOMIC DNA]</scope>
    <source>
        <strain evidence="3">CCFEE 5527</strain>
    </source>
</reference>
<protein>
    <submittedName>
        <fullName evidence="2">Uncharacterized protein</fullName>
    </submittedName>
</protein>
<feature type="region of interest" description="Disordered" evidence="1">
    <location>
        <begin position="1"/>
        <end position="20"/>
    </location>
</feature>
<evidence type="ECO:0000313" key="2">
    <source>
        <dbReference type="EMBL" id="OQN98127.1"/>
    </source>
</evidence>
<keyword evidence="3" id="KW-1185">Reference proteome</keyword>
<sequence>MTDQPNPAYQVEDSDHPHIPAKHPGYTEAVDIKQKLAKGAQYEHVGVLIIEWDISITGDEAMQAETNALVSVFRNTYNHGVEHLVLTGNTPGAAQGQLRANVQALIDDFDGPHESHLLIVCYNGHGGPSSGTADAAASLVMTPRGCSIASDP</sequence>
<dbReference type="Proteomes" id="UP000192596">
    <property type="component" value="Unassembled WGS sequence"/>
</dbReference>
<dbReference type="OrthoDB" id="3644990at2759"/>
<dbReference type="EMBL" id="NAJO01000048">
    <property type="protein sequence ID" value="OQN98127.1"/>
    <property type="molecule type" value="Genomic_DNA"/>
</dbReference>
<dbReference type="InParanoid" id="A0A1V8SGG5"/>
<dbReference type="AlphaFoldDB" id="A0A1V8SGG5"/>
<proteinExistence type="predicted"/>